<dbReference type="InterPro" id="IPR002401">
    <property type="entry name" value="Cyt_P450_E_grp-I"/>
</dbReference>
<sequence>MHRLLTGDMTALIYVIVMALFCAVYSLFSHTDRRLPTPLGPRTWRFGIVRLPTIYPWKTFAEWREKYGDMIFIRVLGGPVLVLNSLEVANDLLDKRGGIYSSRPDGVMLRKLMRWDWFFAFTPYGSWWKRQSTLFHKHFNVTKISTYHPVIVQETHVMLRKFAETPGSFSDHVRRNVAAVSMNITYGLQVESERDRYVTLIDGAAASLSDPAMFGVHMVDSIPSLELIPTWMPGAGFKRQALEWAKISLAVLNEPFEHVKRQLASGIAAPSIVATELENLYQSGQDHEEEQVIKNIAATVYAGNADTTSSTILSFFLAATVFPEILKKAQEEIDRVVGSERLPTPDDKDSLPYIMWIVWECLRWNPVGPLAAPHTLTEDDNYEGYFIPKGTVVIPNVWLMLHDETKYPDPFRFHPKRYADGKQNDELGINQTPLAAAFGFGRWMCPGRWFALDEVWLTVATVSAVFNISKAVDERGVLVNPEVQYGPQLISRPEPFRCNIAPRSAAAAALIRQTADEL</sequence>
<organism evidence="15">
    <name type="scientific">Taiwanofungus camphoratus</name>
    <name type="common">Poroid brown-rot fungus</name>
    <name type="synonym">Antrodia camphorata</name>
    <dbReference type="NCBI Taxonomy" id="2696576"/>
    <lineage>
        <taxon>Eukaryota</taxon>
        <taxon>Fungi</taxon>
        <taxon>Dikarya</taxon>
        <taxon>Basidiomycota</taxon>
        <taxon>Agaricomycotina</taxon>
        <taxon>Agaricomycetes</taxon>
        <taxon>Polyporales</taxon>
        <taxon>Taiwanofungaceae</taxon>
        <taxon>Taiwanofungus</taxon>
    </lineage>
</organism>
<name>H9LD41_TAICA</name>
<dbReference type="EMBL" id="HM044140">
    <property type="protein sequence ID" value="AEB40221.1"/>
    <property type="molecule type" value="mRNA"/>
</dbReference>
<keyword evidence="12 14" id="KW-0472">Membrane</keyword>
<dbReference type="GO" id="GO:0005506">
    <property type="term" value="F:iron ion binding"/>
    <property type="evidence" value="ECO:0007669"/>
    <property type="project" value="InterPro"/>
</dbReference>
<dbReference type="GO" id="GO:0020037">
    <property type="term" value="F:heme binding"/>
    <property type="evidence" value="ECO:0007669"/>
    <property type="project" value="InterPro"/>
</dbReference>
<reference evidence="15" key="1">
    <citation type="submission" date="2010-03" db="EMBL/GenBank/DDBJ databases">
        <title>Cloning and expression of cytochrome P450 genes in Antrodia cinnamomea.</title>
        <authorList>
            <person name="Hsu K.-H."/>
            <person name="Lee Y.-R."/>
            <person name="Chu F.-H."/>
        </authorList>
    </citation>
    <scope>NUCLEOTIDE SEQUENCE</scope>
    <source>
        <strain evidence="15">Ac-5</strain>
    </source>
</reference>
<keyword evidence="10 13" id="KW-0408">Iron</keyword>
<dbReference type="GO" id="GO:0016020">
    <property type="term" value="C:membrane"/>
    <property type="evidence" value="ECO:0007669"/>
    <property type="project" value="UniProtKB-SubCell"/>
</dbReference>
<dbReference type="Gene3D" id="1.10.630.10">
    <property type="entry name" value="Cytochrome P450"/>
    <property type="match status" value="1"/>
</dbReference>
<dbReference type="GO" id="GO:0016705">
    <property type="term" value="F:oxidoreductase activity, acting on paired donors, with incorporation or reduction of molecular oxygen"/>
    <property type="evidence" value="ECO:0007669"/>
    <property type="project" value="InterPro"/>
</dbReference>
<evidence type="ECO:0000256" key="5">
    <source>
        <dbReference type="ARBA" id="ARBA00022617"/>
    </source>
</evidence>
<keyword evidence="6 14" id="KW-0812">Transmembrane</keyword>
<dbReference type="InterPro" id="IPR001128">
    <property type="entry name" value="Cyt_P450"/>
</dbReference>
<evidence type="ECO:0000256" key="13">
    <source>
        <dbReference type="PIRSR" id="PIRSR602401-1"/>
    </source>
</evidence>
<protein>
    <submittedName>
        <fullName evidence="15">Cytochrome P450 monooxygenase</fullName>
    </submittedName>
</protein>
<evidence type="ECO:0000256" key="8">
    <source>
        <dbReference type="ARBA" id="ARBA00022989"/>
    </source>
</evidence>
<keyword evidence="9" id="KW-0560">Oxidoreductase</keyword>
<dbReference type="PRINTS" id="PR00463">
    <property type="entry name" value="EP450I"/>
</dbReference>
<feature type="transmembrane region" description="Helical" evidence="14">
    <location>
        <begin position="12"/>
        <end position="28"/>
    </location>
</feature>
<keyword evidence="5 13" id="KW-0349">Heme</keyword>
<dbReference type="InterPro" id="IPR050364">
    <property type="entry name" value="Cytochrome_P450_fung"/>
</dbReference>
<dbReference type="SUPFAM" id="SSF48264">
    <property type="entry name" value="Cytochrome P450"/>
    <property type="match status" value="1"/>
</dbReference>
<dbReference type="AlphaFoldDB" id="H9LD41"/>
<evidence type="ECO:0000256" key="6">
    <source>
        <dbReference type="ARBA" id="ARBA00022692"/>
    </source>
</evidence>
<dbReference type="PANTHER" id="PTHR46300:SF7">
    <property type="entry name" value="P450, PUTATIVE (EUROFUNG)-RELATED"/>
    <property type="match status" value="1"/>
</dbReference>
<dbReference type="PANTHER" id="PTHR46300">
    <property type="entry name" value="P450, PUTATIVE (EUROFUNG)-RELATED-RELATED"/>
    <property type="match status" value="1"/>
</dbReference>
<keyword evidence="8 14" id="KW-1133">Transmembrane helix</keyword>
<comment type="pathway">
    <text evidence="3">Secondary metabolite biosynthesis.</text>
</comment>
<evidence type="ECO:0000256" key="4">
    <source>
        <dbReference type="ARBA" id="ARBA00010617"/>
    </source>
</evidence>
<evidence type="ECO:0000256" key="7">
    <source>
        <dbReference type="ARBA" id="ARBA00022723"/>
    </source>
</evidence>
<evidence type="ECO:0000313" key="15">
    <source>
        <dbReference type="EMBL" id="AEB40221.1"/>
    </source>
</evidence>
<keyword evidence="7 13" id="KW-0479">Metal-binding</keyword>
<comment type="cofactor">
    <cofactor evidence="1 13">
        <name>heme</name>
        <dbReference type="ChEBI" id="CHEBI:30413"/>
    </cofactor>
</comment>
<evidence type="ECO:0000256" key="2">
    <source>
        <dbReference type="ARBA" id="ARBA00004167"/>
    </source>
</evidence>
<evidence type="ECO:0000256" key="9">
    <source>
        <dbReference type="ARBA" id="ARBA00023002"/>
    </source>
</evidence>
<keyword evidence="11 15" id="KW-0503">Monooxygenase</keyword>
<comment type="similarity">
    <text evidence="4">Belongs to the cytochrome P450 family.</text>
</comment>
<evidence type="ECO:0000256" key="1">
    <source>
        <dbReference type="ARBA" id="ARBA00001971"/>
    </source>
</evidence>
<evidence type="ECO:0000256" key="12">
    <source>
        <dbReference type="ARBA" id="ARBA00023136"/>
    </source>
</evidence>
<dbReference type="GO" id="GO:0004497">
    <property type="term" value="F:monooxygenase activity"/>
    <property type="evidence" value="ECO:0007669"/>
    <property type="project" value="UniProtKB-KW"/>
</dbReference>
<evidence type="ECO:0000256" key="14">
    <source>
        <dbReference type="SAM" id="Phobius"/>
    </source>
</evidence>
<proteinExistence type="evidence at transcript level"/>
<evidence type="ECO:0000256" key="3">
    <source>
        <dbReference type="ARBA" id="ARBA00005179"/>
    </source>
</evidence>
<dbReference type="CDD" id="cd11065">
    <property type="entry name" value="CYP64-like"/>
    <property type="match status" value="1"/>
</dbReference>
<feature type="binding site" description="axial binding residue" evidence="13">
    <location>
        <position position="445"/>
    </location>
    <ligand>
        <name>heme</name>
        <dbReference type="ChEBI" id="CHEBI:30413"/>
    </ligand>
    <ligandPart>
        <name>Fe</name>
        <dbReference type="ChEBI" id="CHEBI:18248"/>
    </ligandPart>
</feature>
<comment type="subcellular location">
    <subcellularLocation>
        <location evidence="2">Membrane</location>
        <topology evidence="2">Single-pass membrane protein</topology>
    </subcellularLocation>
</comment>
<dbReference type="InterPro" id="IPR036396">
    <property type="entry name" value="Cyt_P450_sf"/>
</dbReference>
<evidence type="ECO:0000256" key="11">
    <source>
        <dbReference type="ARBA" id="ARBA00023033"/>
    </source>
</evidence>
<accession>H9LD41</accession>
<evidence type="ECO:0000256" key="10">
    <source>
        <dbReference type="ARBA" id="ARBA00023004"/>
    </source>
</evidence>
<dbReference type="Pfam" id="PF00067">
    <property type="entry name" value="p450"/>
    <property type="match status" value="1"/>
</dbReference>